<dbReference type="InterPro" id="IPR033756">
    <property type="entry name" value="YlxH/NBP35"/>
</dbReference>
<dbReference type="GO" id="GO:0051782">
    <property type="term" value="P:negative regulation of cell division"/>
    <property type="evidence" value="ECO:0007669"/>
    <property type="project" value="TreeGrafter"/>
</dbReference>
<sequence>MRDQAEKLRKIVQQSRFANHTPLPAKNRAKTRVIAVTSGKGGVGKTNFTVNLALALAGLDQKVVLLDADLGMANVDVVLGCPATYNLLNLVEDRIHIEDVTVNGPRGIRFLSGGSGVYELANMNSVQIQHTLSQLSTLEDWADIILVDTGAGIGRNVLDFVIAADEVIIITTPEPTAMTDAYAMMKVYAGQRGSSPLRLVVNRVLDSQEGRDVTERLNTVATRFLGLQLHSLGMVYEDTNMRQAVKFQTPVLLAYPDSVASQCIESIARKLLYTGSPSVLTGIRGFFNRIFDII</sequence>
<dbReference type="STRING" id="112903.SAMN04490178_105156"/>
<dbReference type="GO" id="GO:0016887">
    <property type="term" value="F:ATP hydrolysis activity"/>
    <property type="evidence" value="ECO:0007669"/>
    <property type="project" value="TreeGrafter"/>
</dbReference>
<dbReference type="OrthoDB" id="9773088at2"/>
<gene>
    <name evidence="3" type="ORF">SAMN04490178_105156</name>
</gene>
<keyword evidence="3" id="KW-0969">Cilium</keyword>
<protein>
    <submittedName>
        <fullName evidence="3">Flagellar biosynthesis protein FlhG</fullName>
    </submittedName>
</protein>
<dbReference type="SUPFAM" id="SSF52540">
    <property type="entry name" value="P-loop containing nucleoside triphosphate hydrolases"/>
    <property type="match status" value="1"/>
</dbReference>
<dbReference type="InterPro" id="IPR050625">
    <property type="entry name" value="ParA/MinD_ATPase"/>
</dbReference>
<dbReference type="InterPro" id="IPR033875">
    <property type="entry name" value="FlhG"/>
</dbReference>
<dbReference type="Pfam" id="PF10609">
    <property type="entry name" value="ParA"/>
    <property type="match status" value="1"/>
</dbReference>
<dbReference type="PANTHER" id="PTHR43384">
    <property type="entry name" value="SEPTUM SITE-DETERMINING PROTEIN MIND HOMOLOG, CHLOROPLASTIC-RELATED"/>
    <property type="match status" value="1"/>
</dbReference>
<proteinExistence type="predicted"/>
<organism evidence="3 4">
    <name type="scientific">Propionispora vibrioides</name>
    <dbReference type="NCBI Taxonomy" id="112903"/>
    <lineage>
        <taxon>Bacteria</taxon>
        <taxon>Bacillati</taxon>
        <taxon>Bacillota</taxon>
        <taxon>Negativicutes</taxon>
        <taxon>Selenomonadales</taxon>
        <taxon>Sporomusaceae</taxon>
        <taxon>Propionispora</taxon>
    </lineage>
</organism>
<dbReference type="AlphaFoldDB" id="A0A1H8SRD6"/>
<dbReference type="EMBL" id="FODY01000005">
    <property type="protein sequence ID" value="SEO80884.1"/>
    <property type="molecule type" value="Genomic_DNA"/>
</dbReference>
<keyword evidence="1" id="KW-0547">Nucleotide-binding</keyword>
<reference evidence="3 4" key="1">
    <citation type="submission" date="2016-10" db="EMBL/GenBank/DDBJ databases">
        <authorList>
            <person name="de Groot N.N."/>
        </authorList>
    </citation>
    <scope>NUCLEOTIDE SEQUENCE [LARGE SCALE GENOMIC DNA]</scope>
    <source>
        <strain evidence="3 4">DSM 13305</strain>
    </source>
</reference>
<dbReference type="GO" id="GO:0005829">
    <property type="term" value="C:cytosol"/>
    <property type="evidence" value="ECO:0007669"/>
    <property type="project" value="TreeGrafter"/>
</dbReference>
<dbReference type="Proteomes" id="UP000198847">
    <property type="component" value="Unassembled WGS sequence"/>
</dbReference>
<dbReference type="InterPro" id="IPR025501">
    <property type="entry name" value="MinD_FleN"/>
</dbReference>
<dbReference type="PIRSF" id="PIRSF003092">
    <property type="entry name" value="MinD"/>
    <property type="match status" value="1"/>
</dbReference>
<keyword evidence="4" id="KW-1185">Reference proteome</keyword>
<name>A0A1H8SRD6_9FIRM</name>
<keyword evidence="2" id="KW-0067">ATP-binding</keyword>
<dbReference type="GO" id="GO:0009898">
    <property type="term" value="C:cytoplasmic side of plasma membrane"/>
    <property type="evidence" value="ECO:0007669"/>
    <property type="project" value="TreeGrafter"/>
</dbReference>
<evidence type="ECO:0000256" key="2">
    <source>
        <dbReference type="ARBA" id="ARBA00022840"/>
    </source>
</evidence>
<dbReference type="RefSeq" id="WP_091744907.1">
    <property type="nucleotide sequence ID" value="NZ_FODY01000005.1"/>
</dbReference>
<keyword evidence="3" id="KW-0282">Flagellum</keyword>
<keyword evidence="3" id="KW-0966">Cell projection</keyword>
<accession>A0A1H8SRD6</accession>
<evidence type="ECO:0000256" key="1">
    <source>
        <dbReference type="ARBA" id="ARBA00022741"/>
    </source>
</evidence>
<dbReference type="PANTHER" id="PTHR43384:SF4">
    <property type="entry name" value="CELLULOSE BIOSYNTHESIS PROTEIN BCSQ-RELATED"/>
    <property type="match status" value="1"/>
</dbReference>
<evidence type="ECO:0000313" key="3">
    <source>
        <dbReference type="EMBL" id="SEO80884.1"/>
    </source>
</evidence>
<dbReference type="InterPro" id="IPR027417">
    <property type="entry name" value="P-loop_NTPase"/>
</dbReference>
<dbReference type="GO" id="GO:0005524">
    <property type="term" value="F:ATP binding"/>
    <property type="evidence" value="ECO:0007669"/>
    <property type="project" value="UniProtKB-KW"/>
</dbReference>
<dbReference type="CDD" id="cd02038">
    <property type="entry name" value="FlhG-like"/>
    <property type="match status" value="1"/>
</dbReference>
<dbReference type="Gene3D" id="3.40.50.300">
    <property type="entry name" value="P-loop containing nucleotide triphosphate hydrolases"/>
    <property type="match status" value="1"/>
</dbReference>
<evidence type="ECO:0000313" key="4">
    <source>
        <dbReference type="Proteomes" id="UP000198847"/>
    </source>
</evidence>